<name>A0A4Q7YN24_9BACT</name>
<dbReference type="EC" id="3.5.2.5" evidence="7"/>
<keyword evidence="10" id="KW-0862">Zinc</keyword>
<dbReference type="PANTHER" id="PTHR43668:SF2">
    <property type="entry name" value="ALLANTOINASE"/>
    <property type="match status" value="1"/>
</dbReference>
<dbReference type="GO" id="GO:0005737">
    <property type="term" value="C:cytoplasm"/>
    <property type="evidence" value="ECO:0007669"/>
    <property type="project" value="TreeGrafter"/>
</dbReference>
<comment type="function">
    <text evidence="2">Catalyzes the reversible cyclization of carbamoyl aspartate to dihydroorotate.</text>
</comment>
<dbReference type="SUPFAM" id="SSF51556">
    <property type="entry name" value="Metallo-dependent hydrolases"/>
    <property type="match status" value="1"/>
</dbReference>
<comment type="caution">
    <text evidence="12">The sequence shown here is derived from an EMBL/GenBank/DDBJ whole genome shotgun (WGS) entry which is preliminary data.</text>
</comment>
<gene>
    <name evidence="12" type="ORF">BDD14_0322</name>
</gene>
<dbReference type="GO" id="GO:0000256">
    <property type="term" value="P:allantoin catabolic process"/>
    <property type="evidence" value="ECO:0007669"/>
    <property type="project" value="InterPro"/>
</dbReference>
<keyword evidence="8" id="KW-0479">Metal-binding</keyword>
<dbReference type="PANTHER" id="PTHR43668">
    <property type="entry name" value="ALLANTOINASE"/>
    <property type="match status" value="1"/>
</dbReference>
<dbReference type="SUPFAM" id="SSF51338">
    <property type="entry name" value="Composite domain of metallo-dependent hydrolases"/>
    <property type="match status" value="1"/>
</dbReference>
<comment type="similarity">
    <text evidence="4">Belongs to the metallo-dependent hydrolases superfamily. DHOase family. Class I DHOase subfamily.</text>
</comment>
<dbReference type="InterPro" id="IPR002195">
    <property type="entry name" value="Dihydroorotase_CS"/>
</dbReference>
<dbReference type="GO" id="GO:0004038">
    <property type="term" value="F:allantoinase activity"/>
    <property type="evidence" value="ECO:0007669"/>
    <property type="project" value="UniProtKB-EC"/>
</dbReference>
<feature type="domain" description="Amidohydrolase-related" evidence="11">
    <location>
        <begin position="67"/>
        <end position="414"/>
    </location>
</feature>
<dbReference type="InterPro" id="IPR017593">
    <property type="entry name" value="Allantoinase"/>
</dbReference>
<dbReference type="EMBL" id="SHKW01000001">
    <property type="protein sequence ID" value="RZU38997.1"/>
    <property type="molecule type" value="Genomic_DNA"/>
</dbReference>
<evidence type="ECO:0000256" key="4">
    <source>
        <dbReference type="ARBA" id="ARBA00010286"/>
    </source>
</evidence>
<sequence length="467" mass="50631">MTFNLLDLLTTKVGISGMVQVFVSNRVVLPEGVMPAAITVESGRITAVTSPDEVPESADVHSFGDLVLMPGLVDIHVHVNEPGRSEWEGFETATRAAAAGGITTLVDMPLNCLPETTTVTALEIKRAAARGKCHVDWAAWGGLTDDNQEHLLSLARAGVRGYKCFLVDPGIEGLTRLSETGLERAAPALARMGLPLLVHAELPGPLEAAAATVAGADWRQYETYLRSRPDEAEINAIRLLIRLCREHRFRVHIVHLATGLALQELDAARRDGLPITVETCPHYLHFAAEDIPSSATLLKCAPPIRSRGNREELWNGLRRGIIDLIATDHSPCPPAMKRLQDGDFRTAWGGIASLSLAASIIWTAMKAREIPLSELSRWMAGSPAVVAGLSERKGSLAVGMDADFAVFDPEASFRVTTEILHYRHPVSPYLGEHLFGVVRQTFLRGDKVYGEEGFIGSPKGVEVKLGM</sequence>
<organism evidence="12 13">
    <name type="scientific">Edaphobacter modestus</name>
    <dbReference type="NCBI Taxonomy" id="388466"/>
    <lineage>
        <taxon>Bacteria</taxon>
        <taxon>Pseudomonadati</taxon>
        <taxon>Acidobacteriota</taxon>
        <taxon>Terriglobia</taxon>
        <taxon>Terriglobales</taxon>
        <taxon>Acidobacteriaceae</taxon>
        <taxon>Edaphobacter</taxon>
    </lineage>
</organism>
<dbReference type="FunFam" id="3.20.20.140:FF:000032">
    <property type="entry name" value="Allantoinase Dal1"/>
    <property type="match status" value="1"/>
</dbReference>
<accession>A0A4Q7YN24</accession>
<dbReference type="GO" id="GO:0006145">
    <property type="term" value="P:purine nucleobase catabolic process"/>
    <property type="evidence" value="ECO:0007669"/>
    <property type="project" value="TreeGrafter"/>
</dbReference>
<dbReference type="NCBIfam" id="TIGR03178">
    <property type="entry name" value="allantoinase"/>
    <property type="match status" value="1"/>
</dbReference>
<evidence type="ECO:0000256" key="6">
    <source>
        <dbReference type="ARBA" id="ARBA00011881"/>
    </source>
</evidence>
<keyword evidence="13" id="KW-1185">Reference proteome</keyword>
<dbReference type="GO" id="GO:0050897">
    <property type="term" value="F:cobalt ion binding"/>
    <property type="evidence" value="ECO:0007669"/>
    <property type="project" value="InterPro"/>
</dbReference>
<evidence type="ECO:0000256" key="1">
    <source>
        <dbReference type="ARBA" id="ARBA00001947"/>
    </source>
</evidence>
<dbReference type="InterPro" id="IPR032466">
    <property type="entry name" value="Metal_Hydrolase"/>
</dbReference>
<keyword evidence="9" id="KW-0378">Hydrolase</keyword>
<comment type="subunit">
    <text evidence="6">Homotetramer.</text>
</comment>
<protein>
    <recommendedName>
        <fullName evidence="7">allantoinase</fullName>
        <ecNumber evidence="7">3.5.2.5</ecNumber>
    </recommendedName>
</protein>
<dbReference type="Proteomes" id="UP000292958">
    <property type="component" value="Unassembled WGS sequence"/>
</dbReference>
<evidence type="ECO:0000313" key="12">
    <source>
        <dbReference type="EMBL" id="RZU38997.1"/>
    </source>
</evidence>
<comment type="cofactor">
    <cofactor evidence="1">
        <name>Zn(2+)</name>
        <dbReference type="ChEBI" id="CHEBI:29105"/>
    </cofactor>
</comment>
<proteinExistence type="inferred from homology"/>
<dbReference type="InterPro" id="IPR006680">
    <property type="entry name" value="Amidohydro-rel"/>
</dbReference>
<evidence type="ECO:0000256" key="10">
    <source>
        <dbReference type="ARBA" id="ARBA00022833"/>
    </source>
</evidence>
<evidence type="ECO:0000259" key="11">
    <source>
        <dbReference type="Pfam" id="PF01979"/>
    </source>
</evidence>
<comment type="pathway">
    <text evidence="3">Nitrogen metabolism; (S)-allantoin degradation; allantoate from (S)-allantoin: step 1/1.</text>
</comment>
<dbReference type="AlphaFoldDB" id="A0A4Q7YN24"/>
<reference evidence="12 13" key="1">
    <citation type="submission" date="2019-02" db="EMBL/GenBank/DDBJ databases">
        <title>Genomic Encyclopedia of Archaeal and Bacterial Type Strains, Phase II (KMG-II): from individual species to whole genera.</title>
        <authorList>
            <person name="Goeker M."/>
        </authorList>
    </citation>
    <scope>NUCLEOTIDE SEQUENCE [LARGE SCALE GENOMIC DNA]</scope>
    <source>
        <strain evidence="12 13">DSM 18101</strain>
    </source>
</reference>
<comment type="similarity">
    <text evidence="5">Belongs to the metallo-dependent hydrolases superfamily. Allantoinase family.</text>
</comment>
<dbReference type="InterPro" id="IPR011059">
    <property type="entry name" value="Metal-dep_hydrolase_composite"/>
</dbReference>
<evidence type="ECO:0000256" key="8">
    <source>
        <dbReference type="ARBA" id="ARBA00022723"/>
    </source>
</evidence>
<evidence type="ECO:0000256" key="9">
    <source>
        <dbReference type="ARBA" id="ARBA00022801"/>
    </source>
</evidence>
<evidence type="ECO:0000256" key="5">
    <source>
        <dbReference type="ARBA" id="ARBA00010368"/>
    </source>
</evidence>
<dbReference type="InterPro" id="IPR050138">
    <property type="entry name" value="DHOase/Allantoinase_Hydrolase"/>
</dbReference>
<evidence type="ECO:0000256" key="3">
    <source>
        <dbReference type="ARBA" id="ARBA00004968"/>
    </source>
</evidence>
<evidence type="ECO:0000256" key="2">
    <source>
        <dbReference type="ARBA" id="ARBA00002368"/>
    </source>
</evidence>
<dbReference type="PROSITE" id="PS00482">
    <property type="entry name" value="DIHYDROOROTASE_1"/>
    <property type="match status" value="1"/>
</dbReference>
<dbReference type="Pfam" id="PF01979">
    <property type="entry name" value="Amidohydro_1"/>
    <property type="match status" value="1"/>
</dbReference>
<dbReference type="GO" id="GO:0008270">
    <property type="term" value="F:zinc ion binding"/>
    <property type="evidence" value="ECO:0007669"/>
    <property type="project" value="InterPro"/>
</dbReference>
<evidence type="ECO:0000256" key="7">
    <source>
        <dbReference type="ARBA" id="ARBA00012863"/>
    </source>
</evidence>
<evidence type="ECO:0000313" key="13">
    <source>
        <dbReference type="Proteomes" id="UP000292958"/>
    </source>
</evidence>
<dbReference type="Gene3D" id="3.20.20.140">
    <property type="entry name" value="Metal-dependent hydrolases"/>
    <property type="match status" value="1"/>
</dbReference>